<feature type="transmembrane region" description="Helical" evidence="2">
    <location>
        <begin position="589"/>
        <end position="607"/>
    </location>
</feature>
<feature type="transmembrane region" description="Helical" evidence="2">
    <location>
        <begin position="422"/>
        <end position="440"/>
    </location>
</feature>
<name>A0A0A8B2K6_9ACTN</name>
<feature type="chain" id="PRO_5039587039" evidence="3">
    <location>
        <begin position="28"/>
        <end position="646"/>
    </location>
</feature>
<feature type="transmembrane region" description="Helical" evidence="2">
    <location>
        <begin position="528"/>
        <end position="547"/>
    </location>
</feature>
<keyword evidence="2" id="KW-0812">Transmembrane</keyword>
<dbReference type="Proteomes" id="UP000031121">
    <property type="component" value="Chromosome"/>
</dbReference>
<feature type="region of interest" description="Disordered" evidence="1">
    <location>
        <begin position="32"/>
        <end position="63"/>
    </location>
</feature>
<accession>A0A0A8B2K6</accession>
<dbReference type="KEGG" id="cbac:JI75_02665"/>
<gene>
    <name evidence="4" type="ORF">JI75_02665</name>
</gene>
<organism evidence="4 5">
    <name type="scientific">Berryella intestinalis</name>
    <dbReference type="NCBI Taxonomy" id="1531429"/>
    <lineage>
        <taxon>Bacteria</taxon>
        <taxon>Bacillati</taxon>
        <taxon>Actinomycetota</taxon>
        <taxon>Coriobacteriia</taxon>
        <taxon>Eggerthellales</taxon>
        <taxon>Eggerthellaceae</taxon>
        <taxon>Berryella</taxon>
    </lineage>
</organism>
<evidence type="ECO:0000256" key="3">
    <source>
        <dbReference type="SAM" id="SignalP"/>
    </source>
</evidence>
<sequence>MAAMPDFPKIITSLLIALALMAPATLAGCAPRASADADGGAAEAPAEDQAAASAEAPEAAENPYPGTGQVYLVVAPNLSWDDINNESTPVLQHLVGNGAVANVITERKIDVIRLVDNPRMHYMRLNDTSASVIESYVSGIYANLGENDSLIVTSSPSLAKIDTYRLDGYGLLIMVDGGDNGLLSSLTVRRSGLITSGNLGDAIDQLLLEKQRNPANLSVSAFTGSYGAIQRADTLSRNDSIAVSVKESKDGFISMFIALLGITLVLSMGLISLDIHIRPRFLAYLLPITRILWIVMLSIPLATFIMHLQLPSFTTAEITFDFFLFVAMEISFVCIIVALVFRWTYSLLLILALTTFTLLVDQLLGGPMTVCGYLSYSPIETTRYYGIGNEGASLAFSAWIMLSGLVLNRFANTGPGRHFKRWVFPVGCVVVVTILAAPWWGCNFGTLIWGTVGSIVAWSLFNNVRVTWKRMGAFVLVAFALTIGVLFLDSAFSDESHLGVTTDALTGGWYLVAFRIIADMLRLSWNTILFSPVLAAIFVAIVAFMIYLRWKKPGQYRTFWDENRPFTAAYTALVATALLMLLIEDSGILMPALVLLYETAGLLWLVCNRHSWHIRSFTRRRMNLDFEQMDHRTHDEIDKNQMSLRF</sequence>
<reference evidence="5" key="1">
    <citation type="submission" date="2014-08" db="EMBL/GenBank/DDBJ databases">
        <title>Coriobacteriaceae sp. complete genome.</title>
        <authorList>
            <person name="Looft T."/>
            <person name="Bayles D.O."/>
            <person name="Stanton T.B."/>
        </authorList>
    </citation>
    <scope>NUCLEOTIDE SEQUENCE [LARGE SCALE GENOMIC DNA]</scope>
    <source>
        <strain evidence="5">68-1-3</strain>
    </source>
</reference>
<feature type="compositionally biased region" description="Low complexity" evidence="1">
    <location>
        <begin position="32"/>
        <end position="61"/>
    </location>
</feature>
<feature type="transmembrane region" description="Helical" evidence="2">
    <location>
        <begin position="322"/>
        <end position="341"/>
    </location>
</feature>
<protein>
    <submittedName>
        <fullName evidence="4">Uncharacterized protein</fullName>
    </submittedName>
</protein>
<evidence type="ECO:0000256" key="1">
    <source>
        <dbReference type="SAM" id="MobiDB-lite"/>
    </source>
</evidence>
<dbReference type="AlphaFoldDB" id="A0A0A8B2K6"/>
<evidence type="ECO:0000313" key="5">
    <source>
        <dbReference type="Proteomes" id="UP000031121"/>
    </source>
</evidence>
<feature type="transmembrane region" description="Helical" evidence="2">
    <location>
        <begin position="446"/>
        <end position="464"/>
    </location>
</feature>
<proteinExistence type="predicted"/>
<keyword evidence="2" id="KW-0472">Membrane</keyword>
<keyword evidence="5" id="KW-1185">Reference proteome</keyword>
<reference evidence="4 5" key="2">
    <citation type="journal article" date="2015" name="Genome Announc.">
        <title>Complete Genome Sequence of Coriobacteriaceae Strain 68-1-3, a Novel Mucus-Degrading Isolate from the Swine Intestinal Tract.</title>
        <authorList>
            <person name="Looft T."/>
            <person name="Bayles D.O."/>
            <person name="Alt D.P."/>
            <person name="Stanton T.B."/>
        </authorList>
    </citation>
    <scope>NUCLEOTIDE SEQUENCE [LARGE SCALE GENOMIC DNA]</scope>
    <source>
        <strain evidence="4 5">68-1-3</strain>
    </source>
</reference>
<keyword evidence="3" id="KW-0732">Signal</keyword>
<feature type="transmembrane region" description="Helical" evidence="2">
    <location>
        <begin position="567"/>
        <end position="583"/>
    </location>
</feature>
<feature type="transmembrane region" description="Helical" evidence="2">
    <location>
        <begin position="291"/>
        <end position="310"/>
    </location>
</feature>
<feature type="signal peptide" evidence="3">
    <location>
        <begin position="1"/>
        <end position="27"/>
    </location>
</feature>
<feature type="transmembrane region" description="Helical" evidence="2">
    <location>
        <begin position="391"/>
        <end position="410"/>
    </location>
</feature>
<dbReference type="HOGENOM" id="CLU_423739_0_0_11"/>
<dbReference type="STRING" id="1531429.JI75_02665"/>
<dbReference type="EMBL" id="CP009302">
    <property type="protein sequence ID" value="AJC11731.1"/>
    <property type="molecule type" value="Genomic_DNA"/>
</dbReference>
<keyword evidence="2" id="KW-1133">Transmembrane helix</keyword>
<evidence type="ECO:0000256" key="2">
    <source>
        <dbReference type="SAM" id="Phobius"/>
    </source>
</evidence>
<feature type="transmembrane region" description="Helical" evidence="2">
    <location>
        <begin position="471"/>
        <end position="488"/>
    </location>
</feature>
<feature type="transmembrane region" description="Helical" evidence="2">
    <location>
        <begin position="251"/>
        <end position="271"/>
    </location>
</feature>
<evidence type="ECO:0000313" key="4">
    <source>
        <dbReference type="EMBL" id="AJC11731.1"/>
    </source>
</evidence>
<feature type="transmembrane region" description="Helical" evidence="2">
    <location>
        <begin position="348"/>
        <end position="376"/>
    </location>
</feature>